<organism evidence="1 2">
    <name type="scientific">Gigaspora rosea</name>
    <dbReference type="NCBI Taxonomy" id="44941"/>
    <lineage>
        <taxon>Eukaryota</taxon>
        <taxon>Fungi</taxon>
        <taxon>Fungi incertae sedis</taxon>
        <taxon>Mucoromycota</taxon>
        <taxon>Glomeromycotina</taxon>
        <taxon>Glomeromycetes</taxon>
        <taxon>Diversisporales</taxon>
        <taxon>Gigasporaceae</taxon>
        <taxon>Gigaspora</taxon>
    </lineage>
</organism>
<dbReference type="AlphaFoldDB" id="A0A397U064"/>
<comment type="caution">
    <text evidence="1">The sequence shown here is derived from an EMBL/GenBank/DDBJ whole genome shotgun (WGS) entry which is preliminary data.</text>
</comment>
<proteinExistence type="predicted"/>
<keyword evidence="2" id="KW-1185">Reference proteome</keyword>
<accession>A0A397U064</accession>
<evidence type="ECO:0000313" key="1">
    <source>
        <dbReference type="EMBL" id="RIB03590.1"/>
    </source>
</evidence>
<gene>
    <name evidence="1" type="ORF">C2G38_2224618</name>
</gene>
<evidence type="ECO:0000313" key="2">
    <source>
        <dbReference type="Proteomes" id="UP000266673"/>
    </source>
</evidence>
<dbReference type="Proteomes" id="UP000266673">
    <property type="component" value="Unassembled WGS sequence"/>
</dbReference>
<reference evidence="1 2" key="1">
    <citation type="submission" date="2018-06" db="EMBL/GenBank/DDBJ databases">
        <title>Comparative genomics reveals the genomic features of Rhizophagus irregularis, R. cerebriforme, R. diaphanum and Gigaspora rosea, and their symbiotic lifestyle signature.</title>
        <authorList>
            <person name="Morin E."/>
            <person name="San Clemente H."/>
            <person name="Chen E.C.H."/>
            <person name="De La Providencia I."/>
            <person name="Hainaut M."/>
            <person name="Kuo A."/>
            <person name="Kohler A."/>
            <person name="Murat C."/>
            <person name="Tang N."/>
            <person name="Roy S."/>
            <person name="Loubradou J."/>
            <person name="Henrissat B."/>
            <person name="Grigoriev I.V."/>
            <person name="Corradi N."/>
            <person name="Roux C."/>
            <person name="Martin F.M."/>
        </authorList>
    </citation>
    <scope>NUCLEOTIDE SEQUENCE [LARGE SCALE GENOMIC DNA]</scope>
    <source>
        <strain evidence="1 2">DAOM 194757</strain>
    </source>
</reference>
<name>A0A397U064_9GLOM</name>
<protein>
    <submittedName>
        <fullName evidence="1">Uncharacterized protein</fullName>
    </submittedName>
</protein>
<dbReference type="EMBL" id="QKWP01002370">
    <property type="protein sequence ID" value="RIB03590.1"/>
    <property type="molecule type" value="Genomic_DNA"/>
</dbReference>
<sequence length="94" mass="10832">METITTNAFKSNRPDEIKKNPTIRTKLGVFVRQVVKAILVTQDEKKEPQNVFKRFDEYTIDLEILTKLGIVGLLPVWELLGKNNKLIAKDLNLH</sequence>
<dbReference type="OrthoDB" id="2425656at2759"/>